<dbReference type="InterPro" id="IPR002938">
    <property type="entry name" value="FAD-bd"/>
</dbReference>
<sequence>MEHAVLIAGGGPTGLMLAGELGLAGIDAAIVERRTNQDLVGTRAGGLHARTIEVLDQRGIADRFLSRGQVAQVAGFSQIRLDISNFPTRHPYGLALWQNEIERILADWVDELGVPIYRGQEVATVAQDGDGVDLGLDDGRVLRAQYVVGCDGGRSVVRKAADIDFPGWEATTSYLLAEAELDSGAGQSPQWGIHHDALGVHALSVAEEGGPVRIMVTERRLGPPTEPTLRELSEALVAVYGTDYGIHSPAWISRFTDAARQAASYRRGRVLLAGDAAHIHHPVGGQGLNTGVQDAVNLGWKLGQVVDKTSPDSLLDSYHAERHPVARRVLRNALAQMALLRPDERTQALRDTVTELLEMDEPRARFAAMMSGLDIRYDLGEGHPLVGRRMPDLDLLTADGSSRVFDLLRDARPVLLNFGEAGRIDIASWAHRVRLVDAKHVGTWQLPALGAVSAPTAALIRPDGHVAWVGAGADAALREALGTWFGPPVAT</sequence>
<dbReference type="Gene3D" id="3.30.70.2450">
    <property type="match status" value="1"/>
</dbReference>
<dbReference type="PROSITE" id="PS01304">
    <property type="entry name" value="UBIH"/>
    <property type="match status" value="1"/>
</dbReference>
<evidence type="ECO:0000256" key="3">
    <source>
        <dbReference type="ARBA" id="ARBA00022827"/>
    </source>
</evidence>
<dbReference type="EMBL" id="QMEV01000003">
    <property type="protein sequence ID" value="RAV16571.1"/>
    <property type="molecule type" value="Genomic_DNA"/>
</dbReference>
<organism evidence="5 6">
    <name type="scientific">Mycobacterium colombiense</name>
    <dbReference type="NCBI Taxonomy" id="339268"/>
    <lineage>
        <taxon>Bacteria</taxon>
        <taxon>Bacillati</taxon>
        <taxon>Actinomycetota</taxon>
        <taxon>Actinomycetes</taxon>
        <taxon>Mycobacteriales</taxon>
        <taxon>Mycobacteriaceae</taxon>
        <taxon>Mycobacterium</taxon>
        <taxon>Mycobacterium avium complex (MAC)</taxon>
    </lineage>
</organism>
<reference evidence="5 6" key="1">
    <citation type="submission" date="2018-06" db="EMBL/GenBank/DDBJ databases">
        <title>NTM in soil in Japan.</title>
        <authorList>
            <person name="Ohya K."/>
        </authorList>
    </citation>
    <scope>NUCLEOTIDE SEQUENCE [LARGE SCALE GENOMIC DNA]</scope>
    <source>
        <strain evidence="5 6">GF28</strain>
    </source>
</reference>
<dbReference type="InterPro" id="IPR018168">
    <property type="entry name" value="Ubi_Hdrlase_CS"/>
</dbReference>
<dbReference type="Pfam" id="PF21274">
    <property type="entry name" value="Rng_hyd_C"/>
    <property type="match status" value="1"/>
</dbReference>
<dbReference type="InterPro" id="IPR050641">
    <property type="entry name" value="RIFMO-like"/>
</dbReference>
<dbReference type="RefSeq" id="WP_112631457.1">
    <property type="nucleotide sequence ID" value="NZ_QMEV01000003.1"/>
</dbReference>
<evidence type="ECO:0000256" key="1">
    <source>
        <dbReference type="ARBA" id="ARBA00001974"/>
    </source>
</evidence>
<proteinExistence type="predicted"/>
<dbReference type="PRINTS" id="PR00420">
    <property type="entry name" value="RNGMNOXGNASE"/>
</dbReference>
<dbReference type="PANTHER" id="PTHR43004:SF19">
    <property type="entry name" value="BINDING MONOOXYGENASE, PUTATIVE (JCVI)-RELATED"/>
    <property type="match status" value="1"/>
</dbReference>
<dbReference type="Pfam" id="PF01494">
    <property type="entry name" value="FAD_binding_3"/>
    <property type="match status" value="1"/>
</dbReference>
<accession>A0A329M9C1</accession>
<dbReference type="Proteomes" id="UP000250915">
    <property type="component" value="Unassembled WGS sequence"/>
</dbReference>
<dbReference type="AlphaFoldDB" id="A0A329M9C1"/>
<dbReference type="GO" id="GO:0071949">
    <property type="term" value="F:FAD binding"/>
    <property type="evidence" value="ECO:0007669"/>
    <property type="project" value="InterPro"/>
</dbReference>
<name>A0A329M9C1_9MYCO</name>
<evidence type="ECO:0000313" key="6">
    <source>
        <dbReference type="Proteomes" id="UP000250915"/>
    </source>
</evidence>
<evidence type="ECO:0000256" key="2">
    <source>
        <dbReference type="ARBA" id="ARBA00022630"/>
    </source>
</evidence>
<dbReference type="SUPFAM" id="SSF51905">
    <property type="entry name" value="FAD/NAD(P)-binding domain"/>
    <property type="match status" value="1"/>
</dbReference>
<dbReference type="InterPro" id="IPR036188">
    <property type="entry name" value="FAD/NAD-bd_sf"/>
</dbReference>
<dbReference type="OrthoDB" id="8670884at2"/>
<evidence type="ECO:0000259" key="4">
    <source>
        <dbReference type="Pfam" id="PF01494"/>
    </source>
</evidence>
<dbReference type="PANTHER" id="PTHR43004">
    <property type="entry name" value="TRK SYSTEM POTASSIUM UPTAKE PROTEIN"/>
    <property type="match status" value="1"/>
</dbReference>
<dbReference type="Gene3D" id="3.50.50.60">
    <property type="entry name" value="FAD/NAD(P)-binding domain"/>
    <property type="match status" value="1"/>
</dbReference>
<keyword evidence="2" id="KW-0285">Flavoprotein</keyword>
<feature type="domain" description="FAD-binding" evidence="4">
    <location>
        <begin position="4"/>
        <end position="333"/>
    </location>
</feature>
<gene>
    <name evidence="5" type="ORF">DQP57_02690</name>
</gene>
<dbReference type="GO" id="GO:0016709">
    <property type="term" value="F:oxidoreductase activity, acting on paired donors, with incorporation or reduction of molecular oxygen, NAD(P)H as one donor, and incorporation of one atom of oxygen"/>
    <property type="evidence" value="ECO:0007669"/>
    <property type="project" value="UniProtKB-ARBA"/>
</dbReference>
<comment type="caution">
    <text evidence="5">The sequence shown here is derived from an EMBL/GenBank/DDBJ whole genome shotgun (WGS) entry which is preliminary data.</text>
</comment>
<dbReference type="NCBIfam" id="NF005303">
    <property type="entry name" value="PRK06834.1"/>
    <property type="match status" value="1"/>
</dbReference>
<keyword evidence="3" id="KW-0274">FAD</keyword>
<evidence type="ECO:0000313" key="5">
    <source>
        <dbReference type="EMBL" id="RAV16571.1"/>
    </source>
</evidence>
<comment type="cofactor">
    <cofactor evidence="1">
        <name>FAD</name>
        <dbReference type="ChEBI" id="CHEBI:57692"/>
    </cofactor>
</comment>
<protein>
    <recommendedName>
        <fullName evidence="4">FAD-binding domain-containing protein</fullName>
    </recommendedName>
</protein>
<dbReference type="Gene3D" id="3.40.30.120">
    <property type="match status" value="1"/>
</dbReference>